<dbReference type="GO" id="GO:0006351">
    <property type="term" value="P:DNA-templated transcription"/>
    <property type="evidence" value="ECO:0007669"/>
    <property type="project" value="TreeGrafter"/>
</dbReference>
<keyword evidence="2" id="KW-0805">Transcription regulation</keyword>
<keyword evidence="3" id="KW-0238">DNA-binding</keyword>
<name>A0A080NGQ2_DELAC</name>
<comment type="similarity">
    <text evidence="1">Belongs to the LysR transcriptional regulatory family.</text>
</comment>
<dbReference type="PROSITE" id="PS50931">
    <property type="entry name" value="HTH_LYSR"/>
    <property type="match status" value="1"/>
</dbReference>
<evidence type="ECO:0000256" key="4">
    <source>
        <dbReference type="ARBA" id="ARBA00023163"/>
    </source>
</evidence>
<dbReference type="Proteomes" id="UP000594778">
    <property type="component" value="Chromosome"/>
</dbReference>
<dbReference type="InterPro" id="IPR000847">
    <property type="entry name" value="LysR_HTH_N"/>
</dbReference>
<dbReference type="GO" id="GO:0003700">
    <property type="term" value="F:DNA-binding transcription factor activity"/>
    <property type="evidence" value="ECO:0007669"/>
    <property type="project" value="InterPro"/>
</dbReference>
<dbReference type="SUPFAM" id="SSF53850">
    <property type="entry name" value="Periplasmic binding protein-like II"/>
    <property type="match status" value="1"/>
</dbReference>
<dbReference type="Pfam" id="PF00126">
    <property type="entry name" value="HTH_1"/>
    <property type="match status" value="1"/>
</dbReference>
<dbReference type="EMBL" id="JAWWMZ010000004">
    <property type="protein sequence ID" value="MDX4954180.1"/>
    <property type="molecule type" value="Genomic_DNA"/>
</dbReference>
<dbReference type="Gene3D" id="1.10.10.10">
    <property type="entry name" value="Winged helix-like DNA-binding domain superfamily/Winged helix DNA-binding domain"/>
    <property type="match status" value="1"/>
</dbReference>
<dbReference type="InterPro" id="IPR036388">
    <property type="entry name" value="WH-like_DNA-bd_sf"/>
</dbReference>
<evidence type="ECO:0000256" key="3">
    <source>
        <dbReference type="ARBA" id="ARBA00023125"/>
    </source>
</evidence>
<evidence type="ECO:0000259" key="5">
    <source>
        <dbReference type="PROSITE" id="PS50931"/>
    </source>
</evidence>
<feature type="domain" description="HTH lysR-type" evidence="5">
    <location>
        <begin position="1"/>
        <end position="58"/>
    </location>
</feature>
<dbReference type="GO" id="GO:0043565">
    <property type="term" value="F:sequence-specific DNA binding"/>
    <property type="evidence" value="ECO:0007669"/>
    <property type="project" value="TreeGrafter"/>
</dbReference>
<evidence type="ECO:0000313" key="8">
    <source>
        <dbReference type="Proteomes" id="UP000594778"/>
    </source>
</evidence>
<evidence type="ECO:0000256" key="2">
    <source>
        <dbReference type="ARBA" id="ARBA00023015"/>
    </source>
</evidence>
<dbReference type="Pfam" id="PF03466">
    <property type="entry name" value="LysR_substrate"/>
    <property type="match status" value="1"/>
</dbReference>
<dbReference type="AlphaFoldDB" id="A0A080NGQ2"/>
<evidence type="ECO:0000313" key="7">
    <source>
        <dbReference type="EMBL" id="QPS08755.1"/>
    </source>
</evidence>
<sequence>MNWDDTRIFLALTRTPSLRAAARSLGVDQATVGRRLNALEAELGSKLFLRARDGYLLTAAGEAALGAARRMEGAALDLRTRIEGLDDSPAGLVRVTSTDSIATEFLLPAIERLQQRWPGIRVDLEVSTHMLNLGRRQADIAFRNVRPEAPELVVRRVVAWPVGLFASAAYVARFGQPSAEDELRGHHLVVYGPFLEQRPVPTMVDVPARQARIAMAANSSLLVRKAVAAGIGLGEMPVSMGEREGLLRIWPQRQRSDDYEVWQVMHPDLQRTARVRVTAEFLAQALGQTISPAPAAPG</sequence>
<dbReference type="Proteomes" id="UP001287445">
    <property type="component" value="Unassembled WGS sequence"/>
</dbReference>
<accession>A0A080NGQ2</accession>
<reference evidence="6" key="2">
    <citation type="submission" date="2023-11" db="EMBL/GenBank/DDBJ databases">
        <title>Identification and selenium tolerance of Delftia acidovorans R3-25.</title>
        <authorList>
            <person name="Zhang S."/>
            <person name="Liu Y."/>
            <person name="Guo Y."/>
        </authorList>
    </citation>
    <scope>NUCLEOTIDE SEQUENCE</scope>
    <source>
        <strain evidence="6">R3-25</strain>
    </source>
</reference>
<dbReference type="InterPro" id="IPR005119">
    <property type="entry name" value="LysR_subst-bd"/>
</dbReference>
<keyword evidence="4" id="KW-0804">Transcription</keyword>
<gene>
    <name evidence="7" type="ORF">I6G66_01460</name>
    <name evidence="6" type="ORF">SGN30_12245</name>
</gene>
<dbReference type="EMBL" id="CP065668">
    <property type="protein sequence ID" value="QPS08755.1"/>
    <property type="molecule type" value="Genomic_DNA"/>
</dbReference>
<protein>
    <submittedName>
        <fullName evidence="7">LysR family transcriptional regulator</fullName>
    </submittedName>
</protein>
<dbReference type="SUPFAM" id="SSF46785">
    <property type="entry name" value="Winged helix' DNA-binding domain"/>
    <property type="match status" value="1"/>
</dbReference>
<dbReference type="PRINTS" id="PR00039">
    <property type="entry name" value="HTHLYSR"/>
</dbReference>
<evidence type="ECO:0000313" key="6">
    <source>
        <dbReference type="EMBL" id="MDX4954180.1"/>
    </source>
</evidence>
<dbReference type="RefSeq" id="WP_034398816.1">
    <property type="nucleotide sequence ID" value="NZ_CAGKLB010000025.1"/>
</dbReference>
<proteinExistence type="inferred from homology"/>
<evidence type="ECO:0000256" key="1">
    <source>
        <dbReference type="ARBA" id="ARBA00009437"/>
    </source>
</evidence>
<dbReference type="PANTHER" id="PTHR30537">
    <property type="entry name" value="HTH-TYPE TRANSCRIPTIONAL REGULATOR"/>
    <property type="match status" value="1"/>
</dbReference>
<dbReference type="InterPro" id="IPR058163">
    <property type="entry name" value="LysR-type_TF_proteobact-type"/>
</dbReference>
<dbReference type="PANTHER" id="PTHR30537:SF3">
    <property type="entry name" value="TRANSCRIPTIONAL REGULATORY PROTEIN"/>
    <property type="match status" value="1"/>
</dbReference>
<organism evidence="7 8">
    <name type="scientific">Delftia acidovorans</name>
    <name type="common">Pseudomonas acidovorans</name>
    <name type="synonym">Comamonas acidovorans</name>
    <dbReference type="NCBI Taxonomy" id="80866"/>
    <lineage>
        <taxon>Bacteria</taxon>
        <taxon>Pseudomonadati</taxon>
        <taxon>Pseudomonadota</taxon>
        <taxon>Betaproteobacteria</taxon>
        <taxon>Burkholderiales</taxon>
        <taxon>Comamonadaceae</taxon>
        <taxon>Delftia</taxon>
    </lineage>
</organism>
<dbReference type="Gene3D" id="3.40.190.290">
    <property type="match status" value="1"/>
</dbReference>
<reference evidence="7 8" key="1">
    <citation type="submission" date="2020-12" db="EMBL/GenBank/DDBJ databases">
        <title>FDA dAtabase for Regulatory Grade micrObial Sequences (FDA-ARGOS): Supporting development and validation of Infectious Disease Dx tests.</title>
        <authorList>
            <person name="Sproer C."/>
            <person name="Gronow S."/>
            <person name="Severitt S."/>
            <person name="Schroder I."/>
            <person name="Tallon L."/>
            <person name="Sadzewicz L."/>
            <person name="Zhao X."/>
            <person name="Boylan J."/>
            <person name="Ott S."/>
            <person name="Bowen H."/>
            <person name="Vavikolanu K."/>
            <person name="Mehta A."/>
            <person name="Aluvathingal J."/>
            <person name="Nadendla S."/>
            <person name="Lowell S."/>
            <person name="Myers T."/>
            <person name="Yan Y."/>
            <person name="Sichtig H."/>
        </authorList>
    </citation>
    <scope>NUCLEOTIDE SEQUENCE [LARGE SCALE GENOMIC DNA]</scope>
    <source>
        <strain evidence="7 8">FDAARGOS_909</strain>
    </source>
</reference>
<dbReference type="InterPro" id="IPR036390">
    <property type="entry name" value="WH_DNA-bd_sf"/>
</dbReference>